<dbReference type="EMBL" id="CAJOAY010028115">
    <property type="protein sequence ID" value="CAF4403577.1"/>
    <property type="molecule type" value="Genomic_DNA"/>
</dbReference>
<dbReference type="Proteomes" id="UP000663881">
    <property type="component" value="Unassembled WGS sequence"/>
</dbReference>
<feature type="coiled-coil region" evidence="1">
    <location>
        <begin position="50"/>
        <end position="77"/>
    </location>
</feature>
<evidence type="ECO:0000313" key="3">
    <source>
        <dbReference type="Proteomes" id="UP000663881"/>
    </source>
</evidence>
<reference evidence="2" key="1">
    <citation type="submission" date="2021-02" db="EMBL/GenBank/DDBJ databases">
        <authorList>
            <person name="Nowell W R."/>
        </authorList>
    </citation>
    <scope>NUCLEOTIDE SEQUENCE</scope>
</reference>
<protein>
    <submittedName>
        <fullName evidence="2">Uncharacterized protein</fullName>
    </submittedName>
</protein>
<dbReference type="AlphaFoldDB" id="A0A820PEP1"/>
<keyword evidence="1" id="KW-0175">Coiled coil</keyword>
<feature type="non-terminal residue" evidence="2">
    <location>
        <position position="145"/>
    </location>
</feature>
<gene>
    <name evidence="2" type="ORF">OKA104_LOCUS51535</name>
</gene>
<sequence>HTTKKLHNDFESEPINNINIQRQEYIHSIHEQSPSQEISINNLTSAPLLMNEHDEEIRKLRENLANLTTQCTQLDEANRAWQQYQQTQLQQVHQKLQHYLPLDNLDSFDQLPQLIIDHISTLNQQYQTLQQTNQQLQLESETNLQ</sequence>
<comment type="caution">
    <text evidence="2">The sequence shown here is derived from an EMBL/GenBank/DDBJ whole genome shotgun (WGS) entry which is preliminary data.</text>
</comment>
<evidence type="ECO:0000313" key="2">
    <source>
        <dbReference type="EMBL" id="CAF4403577.1"/>
    </source>
</evidence>
<evidence type="ECO:0000256" key="1">
    <source>
        <dbReference type="SAM" id="Coils"/>
    </source>
</evidence>
<organism evidence="2 3">
    <name type="scientific">Adineta steineri</name>
    <dbReference type="NCBI Taxonomy" id="433720"/>
    <lineage>
        <taxon>Eukaryota</taxon>
        <taxon>Metazoa</taxon>
        <taxon>Spiralia</taxon>
        <taxon>Gnathifera</taxon>
        <taxon>Rotifera</taxon>
        <taxon>Eurotatoria</taxon>
        <taxon>Bdelloidea</taxon>
        <taxon>Adinetida</taxon>
        <taxon>Adinetidae</taxon>
        <taxon>Adineta</taxon>
    </lineage>
</organism>
<name>A0A820PEP1_9BILA</name>
<feature type="non-terminal residue" evidence="2">
    <location>
        <position position="1"/>
    </location>
</feature>
<accession>A0A820PEP1</accession>
<proteinExistence type="predicted"/>